<sequence>MNDESHEIRMENELKKNEMERILETMRSEIIAILALSPHAGYAWKGTTTDLLEVINAVVMSCELFDENGRRYTFGRLTHDICLRLNRHEPHNPRSYLTKARQRKNLHRPPLMRRYEAALHHSPRPLFNHIVKK</sequence>
<dbReference type="EMBL" id="GL349570">
    <property type="protein sequence ID" value="EFI48078.1"/>
    <property type="molecule type" value="Genomic_DNA"/>
</dbReference>
<proteinExistence type="predicted"/>
<dbReference type="Proteomes" id="UP000003805">
    <property type="component" value="Unassembled WGS sequence"/>
</dbReference>
<name>D7NEU6_9BACT</name>
<dbReference type="AlphaFoldDB" id="D7NEU6"/>
<protein>
    <submittedName>
        <fullName evidence="1">Uncharacterized protein</fullName>
    </submittedName>
</protein>
<dbReference type="HOGENOM" id="CLU_2035879_0_0_10"/>
<keyword evidence="2" id="KW-1185">Reference proteome</keyword>
<reference evidence="1 2" key="1">
    <citation type="submission" date="2010-02" db="EMBL/GenBank/DDBJ databases">
        <title>The Genome Sequence of Prevotella oris strain C735.</title>
        <authorList>
            <consortium name="The Broad Institute Genome Sequencing Platform"/>
            <person name="Ward D."/>
            <person name="Feldgarden M."/>
            <person name="Earl A."/>
            <person name="Young S.K."/>
            <person name="Zeng Q."/>
            <person name="Koehrsen M."/>
            <person name="Alvarado L."/>
            <person name="Berlin A."/>
            <person name="Bochicchio J."/>
            <person name="Borenstein D."/>
            <person name="Chapman S.B."/>
            <person name="Chen Z."/>
            <person name="Engels R."/>
            <person name="Freedman E."/>
            <person name="Gellesch M."/>
            <person name="Goldberg J."/>
            <person name="Griggs A."/>
            <person name="Gujja S."/>
            <person name="Heilman E."/>
            <person name="Heiman D."/>
            <person name="Hepburn T."/>
            <person name="Howarth C."/>
            <person name="Jen D."/>
            <person name="Larson L."/>
            <person name="Mehta T."/>
            <person name="Park D."/>
            <person name="Pearson M."/>
            <person name="Roberts A."/>
            <person name="Saif S."/>
            <person name="Shea T."/>
            <person name="Shenoy N."/>
            <person name="Sisk P."/>
            <person name="Stolte C."/>
            <person name="Sykes S."/>
            <person name="Thomson T."/>
            <person name="Walk T."/>
            <person name="White J."/>
            <person name="Yandava C."/>
            <person name="Sibley C.D."/>
            <person name="Field T.R."/>
            <person name="Grinwis M."/>
            <person name="Eshaghurshan C.S."/>
            <person name="Surette M.G."/>
            <person name="Haas B."/>
            <person name="Nusbaum C."/>
            <person name="Birren B."/>
        </authorList>
    </citation>
    <scope>NUCLEOTIDE SEQUENCE [LARGE SCALE GENOMIC DNA]</scope>
    <source>
        <strain evidence="1 2">C735</strain>
    </source>
</reference>
<evidence type="ECO:0000313" key="1">
    <source>
        <dbReference type="EMBL" id="EFI48078.1"/>
    </source>
</evidence>
<gene>
    <name evidence="1" type="ORF">HMPREF0665_02076</name>
</gene>
<organism evidence="1 2">
    <name type="scientific">Segatella oris C735</name>
    <dbReference type="NCBI Taxonomy" id="563008"/>
    <lineage>
        <taxon>Bacteria</taxon>
        <taxon>Pseudomonadati</taxon>
        <taxon>Bacteroidota</taxon>
        <taxon>Bacteroidia</taxon>
        <taxon>Bacteroidales</taxon>
        <taxon>Prevotellaceae</taxon>
        <taxon>Segatella</taxon>
    </lineage>
</organism>
<accession>D7NEU6</accession>
<evidence type="ECO:0000313" key="2">
    <source>
        <dbReference type="Proteomes" id="UP000003805"/>
    </source>
</evidence>